<evidence type="ECO:0000313" key="2">
    <source>
        <dbReference type="Proteomes" id="UP000824120"/>
    </source>
</evidence>
<comment type="caution">
    <text evidence="1">The sequence shown here is derived from an EMBL/GenBank/DDBJ whole genome shotgun (WGS) entry which is preliminary data.</text>
</comment>
<reference evidence="1 2" key="1">
    <citation type="submission" date="2020-09" db="EMBL/GenBank/DDBJ databases">
        <title>De no assembly of potato wild relative species, Solanum commersonii.</title>
        <authorList>
            <person name="Cho K."/>
        </authorList>
    </citation>
    <scope>NUCLEOTIDE SEQUENCE [LARGE SCALE GENOMIC DNA]</scope>
    <source>
        <strain evidence="1">LZ3.2</strain>
        <tissue evidence="1">Leaf</tissue>
    </source>
</reference>
<protein>
    <submittedName>
        <fullName evidence="1">Uncharacterized protein</fullName>
    </submittedName>
</protein>
<gene>
    <name evidence="1" type="ORF">H5410_034597</name>
</gene>
<dbReference type="EMBL" id="JACXVP010000006">
    <property type="protein sequence ID" value="KAG5603227.1"/>
    <property type="molecule type" value="Genomic_DNA"/>
</dbReference>
<evidence type="ECO:0000313" key="1">
    <source>
        <dbReference type="EMBL" id="KAG5603227.1"/>
    </source>
</evidence>
<name>A0A9J5YR34_SOLCO</name>
<keyword evidence="2" id="KW-1185">Reference proteome</keyword>
<sequence length="82" mass="9554">MRLHCKEIKKAGENSRKGSLLIFDSGCYRNQIAHEIVAESTPHYDQKFIITHDLLLQWPLGHTIFYEPMPNVKVNLEKDMNT</sequence>
<organism evidence="1 2">
    <name type="scientific">Solanum commersonii</name>
    <name type="common">Commerson's wild potato</name>
    <name type="synonym">Commerson's nightshade</name>
    <dbReference type="NCBI Taxonomy" id="4109"/>
    <lineage>
        <taxon>Eukaryota</taxon>
        <taxon>Viridiplantae</taxon>
        <taxon>Streptophyta</taxon>
        <taxon>Embryophyta</taxon>
        <taxon>Tracheophyta</taxon>
        <taxon>Spermatophyta</taxon>
        <taxon>Magnoliopsida</taxon>
        <taxon>eudicotyledons</taxon>
        <taxon>Gunneridae</taxon>
        <taxon>Pentapetalae</taxon>
        <taxon>asterids</taxon>
        <taxon>lamiids</taxon>
        <taxon>Solanales</taxon>
        <taxon>Solanaceae</taxon>
        <taxon>Solanoideae</taxon>
        <taxon>Solaneae</taxon>
        <taxon>Solanum</taxon>
    </lineage>
</organism>
<dbReference type="AlphaFoldDB" id="A0A9J5YR34"/>
<proteinExistence type="predicted"/>
<dbReference type="Proteomes" id="UP000824120">
    <property type="component" value="Chromosome 6"/>
</dbReference>
<accession>A0A9J5YR34</accession>